<proteinExistence type="predicted"/>
<dbReference type="AlphaFoldDB" id="A0AAV5MBI7"/>
<evidence type="ECO:0000256" key="1">
    <source>
        <dbReference type="SAM" id="MobiDB-lite"/>
    </source>
</evidence>
<accession>A0AAV5MBI7</accession>
<organism evidence="2 3">
    <name type="scientific">Rubroshorea leprosula</name>
    <dbReference type="NCBI Taxonomy" id="152421"/>
    <lineage>
        <taxon>Eukaryota</taxon>
        <taxon>Viridiplantae</taxon>
        <taxon>Streptophyta</taxon>
        <taxon>Embryophyta</taxon>
        <taxon>Tracheophyta</taxon>
        <taxon>Spermatophyta</taxon>
        <taxon>Magnoliopsida</taxon>
        <taxon>eudicotyledons</taxon>
        <taxon>Gunneridae</taxon>
        <taxon>Pentapetalae</taxon>
        <taxon>rosids</taxon>
        <taxon>malvids</taxon>
        <taxon>Malvales</taxon>
        <taxon>Dipterocarpaceae</taxon>
        <taxon>Rubroshorea</taxon>
    </lineage>
</organism>
<sequence>MLLQDSVPHSWSEAGQQDAPLPGLATQIPASSECFMFAPPYPYTLFELINQNNLVPSLSTLHACVPEYSSNSHACLMTIGPAPRIMIYFQSVLFPTFKPSTAASITKTALHLNFPGAYPEGRKSSAAIEADFHFLQLLEYKNIRKSLDFNRRKSWPQ</sequence>
<reference evidence="2 3" key="1">
    <citation type="journal article" date="2021" name="Commun. Biol.">
        <title>The genome of Shorea leprosula (Dipterocarpaceae) highlights the ecological relevance of drought in aseasonal tropical rainforests.</title>
        <authorList>
            <person name="Ng K.K.S."/>
            <person name="Kobayashi M.J."/>
            <person name="Fawcett J.A."/>
            <person name="Hatakeyama M."/>
            <person name="Paape T."/>
            <person name="Ng C.H."/>
            <person name="Ang C.C."/>
            <person name="Tnah L.H."/>
            <person name="Lee C.T."/>
            <person name="Nishiyama T."/>
            <person name="Sese J."/>
            <person name="O'Brien M.J."/>
            <person name="Copetti D."/>
            <person name="Mohd Noor M.I."/>
            <person name="Ong R.C."/>
            <person name="Putra M."/>
            <person name="Sireger I.Z."/>
            <person name="Indrioko S."/>
            <person name="Kosugi Y."/>
            <person name="Izuno A."/>
            <person name="Isagi Y."/>
            <person name="Lee S.L."/>
            <person name="Shimizu K.K."/>
        </authorList>
    </citation>
    <scope>NUCLEOTIDE SEQUENCE [LARGE SCALE GENOMIC DNA]</scope>
    <source>
        <strain evidence="2">214</strain>
    </source>
</reference>
<protein>
    <submittedName>
        <fullName evidence="2">Uncharacterized protein</fullName>
    </submittedName>
</protein>
<name>A0AAV5MBI7_9ROSI</name>
<gene>
    <name evidence="2" type="ORF">SLEP1_g54163</name>
</gene>
<dbReference type="Proteomes" id="UP001054252">
    <property type="component" value="Unassembled WGS sequence"/>
</dbReference>
<comment type="caution">
    <text evidence="2">The sequence shown here is derived from an EMBL/GenBank/DDBJ whole genome shotgun (WGS) entry which is preliminary data.</text>
</comment>
<dbReference type="EMBL" id="BPVZ01000224">
    <property type="protein sequence ID" value="GKV47245.1"/>
    <property type="molecule type" value="Genomic_DNA"/>
</dbReference>
<evidence type="ECO:0000313" key="2">
    <source>
        <dbReference type="EMBL" id="GKV47245.1"/>
    </source>
</evidence>
<feature type="region of interest" description="Disordered" evidence="1">
    <location>
        <begin position="1"/>
        <end position="22"/>
    </location>
</feature>
<keyword evidence="3" id="KW-1185">Reference proteome</keyword>
<evidence type="ECO:0000313" key="3">
    <source>
        <dbReference type="Proteomes" id="UP001054252"/>
    </source>
</evidence>